<name>A0A5A7U1Q2_CUCMM</name>
<organism evidence="1 3">
    <name type="scientific">Cucumis melo var. makuwa</name>
    <name type="common">Oriental melon</name>
    <dbReference type="NCBI Taxonomy" id="1194695"/>
    <lineage>
        <taxon>Eukaryota</taxon>
        <taxon>Viridiplantae</taxon>
        <taxon>Streptophyta</taxon>
        <taxon>Embryophyta</taxon>
        <taxon>Tracheophyta</taxon>
        <taxon>Spermatophyta</taxon>
        <taxon>Magnoliopsida</taxon>
        <taxon>eudicotyledons</taxon>
        <taxon>Gunneridae</taxon>
        <taxon>Pentapetalae</taxon>
        <taxon>rosids</taxon>
        <taxon>fabids</taxon>
        <taxon>Cucurbitales</taxon>
        <taxon>Cucurbitaceae</taxon>
        <taxon>Benincaseae</taxon>
        <taxon>Cucumis</taxon>
    </lineage>
</organism>
<dbReference type="EMBL" id="SSTE01012063">
    <property type="protein sequence ID" value="KAA0049712.1"/>
    <property type="molecule type" value="Genomic_DNA"/>
</dbReference>
<evidence type="ECO:0000313" key="4">
    <source>
        <dbReference type="Proteomes" id="UP000321947"/>
    </source>
</evidence>
<sequence>MKHSSTRNVIEHAFGVLKGRWAILHGKSYYPLQVQYRTILACCLLNNLINREMANCDDINDVNEEDSAYATTTTPEDIQYIETTNECMASSSRAPKHVWTKEEEDTLVECLVKLVSTEGWKSDNGTFRPAHPTVKDLLNKPFPYYDELTYVFGRDRTTGRFTKTFADVGSNEPVEYEGFDVLDGIDKSSHPCTARGLTCPRRMYHIMTFSRVRG</sequence>
<reference evidence="3 4" key="1">
    <citation type="submission" date="2019-08" db="EMBL/GenBank/DDBJ databases">
        <title>Draft genome sequences of two oriental melons (Cucumis melo L. var makuwa).</title>
        <authorList>
            <person name="Kwon S.-Y."/>
        </authorList>
    </citation>
    <scope>NUCLEOTIDE SEQUENCE [LARGE SCALE GENOMIC DNA]</scope>
    <source>
        <strain evidence="4">cv. Chang Bougi</strain>
        <strain evidence="3">cv. SW 3</strain>
        <tissue evidence="1">Leaf</tissue>
    </source>
</reference>
<evidence type="ECO:0000313" key="2">
    <source>
        <dbReference type="EMBL" id="TYK12163.1"/>
    </source>
</evidence>
<accession>A0A5A7U1Q2</accession>
<gene>
    <name evidence="2" type="ORF">E5676_scaffold106G001030</name>
    <name evidence="1" type="ORF">E6C27_scaffold76G00560</name>
</gene>
<proteinExistence type="predicted"/>
<dbReference type="PANTHER" id="PTHR46250:SF15">
    <property type="entry name" value="OS01G0523800 PROTEIN"/>
    <property type="match status" value="1"/>
</dbReference>
<dbReference type="Proteomes" id="UP000321393">
    <property type="component" value="Unassembled WGS sequence"/>
</dbReference>
<dbReference type="OrthoDB" id="618098at2759"/>
<dbReference type="AlphaFoldDB" id="A0A5A7U1Q2"/>
<comment type="caution">
    <text evidence="1">The sequence shown here is derived from an EMBL/GenBank/DDBJ whole genome shotgun (WGS) entry which is preliminary data.</text>
</comment>
<evidence type="ECO:0000313" key="3">
    <source>
        <dbReference type="Proteomes" id="UP000321393"/>
    </source>
</evidence>
<dbReference type="PANTHER" id="PTHR46250">
    <property type="entry name" value="MYB/SANT-LIKE DNA-BINDING DOMAIN PROTEIN-RELATED"/>
    <property type="match status" value="1"/>
</dbReference>
<dbReference type="Proteomes" id="UP000321947">
    <property type="component" value="Unassembled WGS sequence"/>
</dbReference>
<dbReference type="EMBL" id="SSTD01010321">
    <property type="protein sequence ID" value="TYK12163.1"/>
    <property type="molecule type" value="Genomic_DNA"/>
</dbReference>
<protein>
    <submittedName>
        <fullName evidence="1">Retrotransposon protein</fullName>
    </submittedName>
</protein>
<evidence type="ECO:0000313" key="1">
    <source>
        <dbReference type="EMBL" id="KAA0049712.1"/>
    </source>
</evidence>